<name>A0A975K8K2_9SPHN</name>
<keyword evidence="1" id="KW-1133">Transmembrane helix</keyword>
<feature type="transmembrane region" description="Helical" evidence="1">
    <location>
        <begin position="252"/>
        <end position="275"/>
    </location>
</feature>
<dbReference type="KEGG" id="spph:KFK14_04960"/>
<feature type="transmembrane region" description="Helical" evidence="1">
    <location>
        <begin position="91"/>
        <end position="109"/>
    </location>
</feature>
<protein>
    <submittedName>
        <fullName evidence="2">DUF979 domain-containing protein</fullName>
    </submittedName>
</protein>
<dbReference type="RefSeq" id="WP_212610091.1">
    <property type="nucleotide sequence ID" value="NZ_CP073910.1"/>
</dbReference>
<keyword evidence="1" id="KW-0472">Membrane</keyword>
<sequence>MIRLEHLYLLTGAMFAAFAISHLREADNPARWRSASFWGLYAVILMAGSVLPDLANGLIVLALVGLAVSGLRPSVAHTTSKQEREESAGRLGPWLFAPALLVPMLTIAATLSLREGKLGGWQIIQPGQVTLIALGIAAVLGFGAALLMSRPPGRAMIGEGRRLADSVGWAMLLPQMLAALGGLFAFAGVGEAVAPLITGFIPINGAWSAVIIYCVGMAVFTAIMGNAFAAFPIMTAAIGLPLVIQRFGGDPAAVCAIGMLSGFCGTLTTPMAANYNIVPAAVLELPDRNQVIKTQLPTAFALLAINILLMRFLAFL</sequence>
<keyword evidence="3" id="KW-1185">Reference proteome</keyword>
<evidence type="ECO:0000313" key="2">
    <source>
        <dbReference type="EMBL" id="QUT06796.1"/>
    </source>
</evidence>
<keyword evidence="1" id="KW-0812">Transmembrane</keyword>
<evidence type="ECO:0000313" key="3">
    <source>
        <dbReference type="Proteomes" id="UP000681425"/>
    </source>
</evidence>
<dbReference type="InterPro" id="IPR009323">
    <property type="entry name" value="DUF979"/>
</dbReference>
<dbReference type="Proteomes" id="UP000681425">
    <property type="component" value="Chromosome"/>
</dbReference>
<feature type="transmembrane region" description="Helical" evidence="1">
    <location>
        <begin position="6"/>
        <end position="23"/>
    </location>
</feature>
<feature type="transmembrane region" description="Helical" evidence="1">
    <location>
        <begin position="169"/>
        <end position="190"/>
    </location>
</feature>
<reference evidence="2" key="1">
    <citation type="submission" date="2021-04" db="EMBL/GenBank/DDBJ databases">
        <title>Isolation of p-tert-butylphenol degrading bacteria Sphingobium phenoxybenzoativorans Tas13 from active sludge.</title>
        <authorList>
            <person name="Li Y."/>
        </authorList>
    </citation>
    <scope>NUCLEOTIDE SEQUENCE</scope>
    <source>
        <strain evidence="2">Tas13</strain>
    </source>
</reference>
<feature type="transmembrane region" description="Helical" evidence="1">
    <location>
        <begin position="129"/>
        <end position="148"/>
    </location>
</feature>
<dbReference type="AlphaFoldDB" id="A0A975K8K2"/>
<evidence type="ECO:0000256" key="1">
    <source>
        <dbReference type="SAM" id="Phobius"/>
    </source>
</evidence>
<dbReference type="Pfam" id="PF06166">
    <property type="entry name" value="DUF979"/>
    <property type="match status" value="1"/>
</dbReference>
<feature type="transmembrane region" description="Helical" evidence="1">
    <location>
        <begin position="295"/>
        <end position="314"/>
    </location>
</feature>
<accession>A0A975K8K2</accession>
<organism evidence="2 3">
    <name type="scientific">Sphingobium phenoxybenzoativorans</name>
    <dbReference type="NCBI Taxonomy" id="1592790"/>
    <lineage>
        <taxon>Bacteria</taxon>
        <taxon>Pseudomonadati</taxon>
        <taxon>Pseudomonadota</taxon>
        <taxon>Alphaproteobacteria</taxon>
        <taxon>Sphingomonadales</taxon>
        <taxon>Sphingomonadaceae</taxon>
        <taxon>Sphingobium</taxon>
    </lineage>
</organism>
<feature type="transmembrane region" description="Helical" evidence="1">
    <location>
        <begin position="210"/>
        <end position="240"/>
    </location>
</feature>
<dbReference type="EMBL" id="CP073910">
    <property type="protein sequence ID" value="QUT06796.1"/>
    <property type="molecule type" value="Genomic_DNA"/>
</dbReference>
<gene>
    <name evidence="2" type="ORF">KFK14_04960</name>
</gene>
<feature type="transmembrane region" description="Helical" evidence="1">
    <location>
        <begin position="35"/>
        <end position="52"/>
    </location>
</feature>
<proteinExistence type="predicted"/>